<comment type="caution">
    <text evidence="1">The sequence shown here is derived from an EMBL/GenBank/DDBJ whole genome shotgun (WGS) entry which is preliminary data.</text>
</comment>
<reference evidence="1" key="1">
    <citation type="submission" date="2020-01" db="EMBL/GenBank/DDBJ databases">
        <title>Development of genomics and gene disruption for Polysphondylium violaceum indicates a role for the polyketide synthase stlB in stalk morphogenesis.</title>
        <authorList>
            <person name="Narita B."/>
            <person name="Kawabe Y."/>
            <person name="Kin K."/>
            <person name="Saito T."/>
            <person name="Gibbs R."/>
            <person name="Kuspa A."/>
            <person name="Muzny D."/>
            <person name="Queller D."/>
            <person name="Richards S."/>
            <person name="Strassman J."/>
            <person name="Sucgang R."/>
            <person name="Worley K."/>
            <person name="Schaap P."/>
        </authorList>
    </citation>
    <scope>NUCLEOTIDE SEQUENCE</scope>
    <source>
        <strain evidence="1">QSvi11</strain>
    </source>
</reference>
<accession>A0A8J4V9N7</accession>
<gene>
    <name evidence="1" type="ORF">CYY_002419</name>
</gene>
<dbReference type="InterPro" id="IPR023214">
    <property type="entry name" value="HAD_sf"/>
</dbReference>
<keyword evidence="2" id="KW-1185">Reference proteome</keyword>
<dbReference type="OrthoDB" id="1065058at2759"/>
<dbReference type="Gene3D" id="3.40.50.1000">
    <property type="entry name" value="HAD superfamily/HAD-like"/>
    <property type="match status" value="1"/>
</dbReference>
<dbReference type="SFLD" id="SFLDG01129">
    <property type="entry name" value="C1.5:_HAD__Beta-PGM__Phosphata"/>
    <property type="match status" value="1"/>
</dbReference>
<dbReference type="GO" id="GO:0008252">
    <property type="term" value="F:nucleotidase activity"/>
    <property type="evidence" value="ECO:0007669"/>
    <property type="project" value="TreeGrafter"/>
</dbReference>
<dbReference type="InterPro" id="IPR006439">
    <property type="entry name" value="HAD-SF_hydro_IA"/>
</dbReference>
<dbReference type="InterPro" id="IPR052791">
    <property type="entry name" value="SSM1_domain"/>
</dbReference>
<dbReference type="NCBIfam" id="TIGR01993">
    <property type="entry name" value="Pyr-5-nucltdase"/>
    <property type="match status" value="1"/>
</dbReference>
<proteinExistence type="predicted"/>
<dbReference type="Gene3D" id="1.10.150.450">
    <property type="match status" value="1"/>
</dbReference>
<dbReference type="SFLD" id="SFLDG01132">
    <property type="entry name" value="C1.5.3:_5'-Nucleotidase_Like"/>
    <property type="match status" value="1"/>
</dbReference>
<dbReference type="SFLD" id="SFLDS00003">
    <property type="entry name" value="Haloacid_Dehalogenase"/>
    <property type="match status" value="1"/>
</dbReference>
<dbReference type="PANTHER" id="PTHR47438:SF1">
    <property type="entry name" value="PHOSPHATE METABOLISM PROTEIN 8-RELATED"/>
    <property type="match status" value="1"/>
</dbReference>
<organism evidence="1 2">
    <name type="scientific">Polysphondylium violaceum</name>
    <dbReference type="NCBI Taxonomy" id="133409"/>
    <lineage>
        <taxon>Eukaryota</taxon>
        <taxon>Amoebozoa</taxon>
        <taxon>Evosea</taxon>
        <taxon>Eumycetozoa</taxon>
        <taxon>Dictyostelia</taxon>
        <taxon>Dictyosteliales</taxon>
        <taxon>Dictyosteliaceae</taxon>
        <taxon>Polysphondylium</taxon>
    </lineage>
</organism>
<dbReference type="Proteomes" id="UP000695562">
    <property type="component" value="Unassembled WGS sequence"/>
</dbReference>
<evidence type="ECO:0000313" key="1">
    <source>
        <dbReference type="EMBL" id="KAF2076304.1"/>
    </source>
</evidence>
<sequence>MTQEVTTKQAIDHNKIHTLLFDLDNTLYPKSCGLSAQVSKRITQYMSNILQLPEEEVDKVRNHYYKTYGLTLKGLMQHHDVDINNYLDYVHGGLDLKPHIGKDEKLHTLLDSIRKDIKKIIFTNSDLAHSNRICKVLGIDDQFDATLDYLEMRDFTKPHPVSYKMAMEKAGTTDAAGCVFFDDVVENLVEAKKAGIITVLVGATTPCDDPHVDYTINEIYEFQSIFPEIFSSTKQ</sequence>
<dbReference type="Pfam" id="PF00702">
    <property type="entry name" value="Hydrolase"/>
    <property type="match status" value="1"/>
</dbReference>
<name>A0A8J4V9N7_9MYCE</name>
<dbReference type="PANTHER" id="PTHR47438">
    <property type="entry name" value="PHOSPHATE METABOLISM PROTEIN 8-RELATED"/>
    <property type="match status" value="1"/>
</dbReference>
<dbReference type="SUPFAM" id="SSF56784">
    <property type="entry name" value="HAD-like"/>
    <property type="match status" value="1"/>
</dbReference>
<dbReference type="InterPro" id="IPR010237">
    <property type="entry name" value="Pyr-5-nucltdase"/>
</dbReference>
<evidence type="ECO:0008006" key="3">
    <source>
        <dbReference type="Google" id="ProtNLM"/>
    </source>
</evidence>
<protein>
    <recommendedName>
        <fullName evidence="3">Pyrimidine 5'-nucleotidase</fullName>
    </recommendedName>
</protein>
<dbReference type="NCBIfam" id="TIGR01509">
    <property type="entry name" value="HAD-SF-IA-v3"/>
    <property type="match status" value="1"/>
</dbReference>
<dbReference type="InterPro" id="IPR036412">
    <property type="entry name" value="HAD-like_sf"/>
</dbReference>
<dbReference type="AlphaFoldDB" id="A0A8J4V9N7"/>
<dbReference type="EMBL" id="AJWJ01000066">
    <property type="protein sequence ID" value="KAF2076304.1"/>
    <property type="molecule type" value="Genomic_DNA"/>
</dbReference>
<dbReference type="GO" id="GO:0009166">
    <property type="term" value="P:nucleotide catabolic process"/>
    <property type="evidence" value="ECO:0007669"/>
    <property type="project" value="TreeGrafter"/>
</dbReference>
<evidence type="ECO:0000313" key="2">
    <source>
        <dbReference type="Proteomes" id="UP000695562"/>
    </source>
</evidence>
<dbReference type="GO" id="GO:0006206">
    <property type="term" value="P:pyrimidine nucleobase metabolic process"/>
    <property type="evidence" value="ECO:0007669"/>
    <property type="project" value="TreeGrafter"/>
</dbReference>